<dbReference type="AlphaFoldDB" id="A0AB35BZ22"/>
<dbReference type="EMBL" id="JAGIBU010000003">
    <property type="protein sequence ID" value="MBS7824525.1"/>
    <property type="molecule type" value="Genomic_DNA"/>
</dbReference>
<dbReference type="Proteomes" id="UP000680020">
    <property type="component" value="Unassembled WGS sequence"/>
</dbReference>
<gene>
    <name evidence="2" type="ORF">J7561_04830</name>
</gene>
<organism evidence="2 3">
    <name type="scientific">Wohlfahrtiimonas chitiniclastica</name>
    <dbReference type="NCBI Taxonomy" id="400946"/>
    <lineage>
        <taxon>Bacteria</taxon>
        <taxon>Pseudomonadati</taxon>
        <taxon>Pseudomonadota</taxon>
        <taxon>Gammaproteobacteria</taxon>
        <taxon>Cardiobacteriales</taxon>
        <taxon>Ignatzschineriaceae</taxon>
        <taxon>Wohlfahrtiimonas</taxon>
    </lineage>
</organism>
<evidence type="ECO:0000313" key="3">
    <source>
        <dbReference type="Proteomes" id="UP000680020"/>
    </source>
</evidence>
<dbReference type="RefSeq" id="WP_213403753.1">
    <property type="nucleotide sequence ID" value="NZ_JAGIBT010000003.1"/>
</dbReference>
<protein>
    <submittedName>
        <fullName evidence="2">Beta-ketoacyl synthase chain length factor</fullName>
    </submittedName>
</protein>
<evidence type="ECO:0000313" key="2">
    <source>
        <dbReference type="EMBL" id="MBS7824525.1"/>
    </source>
</evidence>
<evidence type="ECO:0000259" key="1">
    <source>
        <dbReference type="Pfam" id="PF13723"/>
    </source>
</evidence>
<comment type="caution">
    <text evidence="2">The sequence shown here is derived from an EMBL/GenBank/DDBJ whole genome shotgun (WGS) entry which is preliminary data.</text>
</comment>
<feature type="domain" description="Beta-ketoacyl synthase-like N-terminal" evidence="1">
    <location>
        <begin position="28"/>
        <end position="191"/>
    </location>
</feature>
<name>A0AB35BZ22_9GAMM</name>
<reference evidence="2" key="1">
    <citation type="submission" date="2021-03" db="EMBL/GenBank/DDBJ databases">
        <title>Identification and antibiotic profiling of Wohlfahrtiimonas chitiniclastica, an underestimated human pathogen.</title>
        <authorList>
            <person name="Kopf A."/>
            <person name="Bunk B."/>
            <person name="Coldewey S."/>
            <person name="Gunzer F."/>
            <person name="Riedel T."/>
            <person name="Schroettner P."/>
        </authorList>
    </citation>
    <scope>NUCLEOTIDE SEQUENCE</scope>
    <source>
        <strain evidence="2">DSM 100917</strain>
    </source>
</reference>
<sequence>MQFYTDISHIEGLTANEPVDGAPTAPFDYPKTPSIPMMQARRMSLAAKLACEVFIRTLKTTPVDAAIFLSEHGELERSFNVIKHIANGEGVSPTDFSMSVHNTAAGLATILTRTPIEVTSIAGGQDGLIHALNEVVALQHSGHHHIALIAFDGEVPDFYAAHGAMLTPAYAMALVFSPGDAFTITCTHSEPQTLTEPLPLRLWRDWQTDPTHITLRGQRLTCCIQSKS</sequence>
<accession>A0AB35BZ22</accession>
<dbReference type="InterPro" id="IPR014030">
    <property type="entry name" value="Ketoacyl_synth_N"/>
</dbReference>
<dbReference type="Pfam" id="PF13723">
    <property type="entry name" value="Ketoacyl-synt_2"/>
    <property type="match status" value="1"/>
</dbReference>
<proteinExistence type="predicted"/>